<evidence type="ECO:0000313" key="4">
    <source>
        <dbReference type="Proteomes" id="UP000835052"/>
    </source>
</evidence>
<reference evidence="3" key="1">
    <citation type="submission" date="2020-10" db="EMBL/GenBank/DDBJ databases">
        <authorList>
            <person name="Kikuchi T."/>
        </authorList>
    </citation>
    <scope>NUCLEOTIDE SEQUENCE</scope>
    <source>
        <strain evidence="3">NKZ352</strain>
    </source>
</reference>
<feature type="coiled-coil region" evidence="1">
    <location>
        <begin position="86"/>
        <end position="129"/>
    </location>
</feature>
<gene>
    <name evidence="3" type="ORF">CAUJ_LOCUS10767</name>
</gene>
<evidence type="ECO:0000256" key="2">
    <source>
        <dbReference type="SAM" id="MobiDB-lite"/>
    </source>
</evidence>
<dbReference type="AlphaFoldDB" id="A0A8S1HK61"/>
<name>A0A8S1HK61_9PELO</name>
<evidence type="ECO:0000313" key="3">
    <source>
        <dbReference type="EMBL" id="CAD6194848.1"/>
    </source>
</evidence>
<evidence type="ECO:0000256" key="1">
    <source>
        <dbReference type="SAM" id="Coils"/>
    </source>
</evidence>
<comment type="caution">
    <text evidence="3">The sequence shown here is derived from an EMBL/GenBank/DDBJ whole genome shotgun (WGS) entry which is preliminary data.</text>
</comment>
<organism evidence="3 4">
    <name type="scientific">Caenorhabditis auriculariae</name>
    <dbReference type="NCBI Taxonomy" id="2777116"/>
    <lineage>
        <taxon>Eukaryota</taxon>
        <taxon>Metazoa</taxon>
        <taxon>Ecdysozoa</taxon>
        <taxon>Nematoda</taxon>
        <taxon>Chromadorea</taxon>
        <taxon>Rhabditida</taxon>
        <taxon>Rhabditina</taxon>
        <taxon>Rhabditomorpha</taxon>
        <taxon>Rhabditoidea</taxon>
        <taxon>Rhabditidae</taxon>
        <taxon>Peloderinae</taxon>
        <taxon>Caenorhabditis</taxon>
    </lineage>
</organism>
<sequence>MAIHLCLGIAPSVDLVPLFEEFGISIDAPEDSQRTTSEPHSPDLTEPTSSRASMFSEQPESSKTSLLPKDAFLASYLEEKQKRDVEKAYQEQIRVLEHKIVEEKSRNQKESLRRELERLKTEETHKSQLRHLVSSQKLAQVSMEMRFRVSNSLTAHLWDVQHFQEGLDNNRVELFQSIARGDPADCVERMCKFLFVHQTETPFYLQCDESIAFLIRNNVYENIKKWEEACDGKLRCVIQSLDDFRFHEYQASKVPMLENEIDQTKVIFGDYAELLVMTHEAVQSNGSFARIMTY</sequence>
<accession>A0A8S1HK61</accession>
<protein>
    <submittedName>
        <fullName evidence="3">Uncharacterized protein</fullName>
    </submittedName>
</protein>
<dbReference type="EMBL" id="CAJGYM010000048">
    <property type="protein sequence ID" value="CAD6194848.1"/>
    <property type="molecule type" value="Genomic_DNA"/>
</dbReference>
<keyword evidence="4" id="KW-1185">Reference proteome</keyword>
<feature type="compositionally biased region" description="Polar residues" evidence="2">
    <location>
        <begin position="46"/>
        <end position="64"/>
    </location>
</feature>
<proteinExistence type="predicted"/>
<feature type="region of interest" description="Disordered" evidence="2">
    <location>
        <begin position="27"/>
        <end position="64"/>
    </location>
</feature>
<dbReference type="Proteomes" id="UP000835052">
    <property type="component" value="Unassembled WGS sequence"/>
</dbReference>
<keyword evidence="1" id="KW-0175">Coiled coil</keyword>